<accession>A0A8J8NVX1</accession>
<organism evidence="2 3">
    <name type="scientific">Halteria grandinella</name>
    <dbReference type="NCBI Taxonomy" id="5974"/>
    <lineage>
        <taxon>Eukaryota</taxon>
        <taxon>Sar</taxon>
        <taxon>Alveolata</taxon>
        <taxon>Ciliophora</taxon>
        <taxon>Intramacronucleata</taxon>
        <taxon>Spirotrichea</taxon>
        <taxon>Stichotrichia</taxon>
        <taxon>Sporadotrichida</taxon>
        <taxon>Halteriidae</taxon>
        <taxon>Halteria</taxon>
    </lineage>
</organism>
<proteinExistence type="predicted"/>
<evidence type="ECO:0000313" key="2">
    <source>
        <dbReference type="EMBL" id="TNV81360.1"/>
    </source>
</evidence>
<feature type="region of interest" description="Disordered" evidence="1">
    <location>
        <begin position="139"/>
        <end position="160"/>
    </location>
</feature>
<evidence type="ECO:0000256" key="1">
    <source>
        <dbReference type="SAM" id="MobiDB-lite"/>
    </source>
</evidence>
<keyword evidence="3" id="KW-1185">Reference proteome</keyword>
<sequence>MRIDGSENNYQHQATVLLVMNPRDLHPSVPEFSQREPDLIMTFDIHAFSRNKAILEMLKRGDVVTFNATLPQMALKRSPSNAKSDQSLTKYHNYDEESIHHIHGLDLVYVRSDGPESVGEHIHWDGRYQFNEELAKDDFSQSQIQEETQQKFQNARDDKN</sequence>
<feature type="compositionally biased region" description="Polar residues" evidence="1">
    <location>
        <begin position="140"/>
        <end position="153"/>
    </location>
</feature>
<name>A0A8J8NVX1_HALGN</name>
<reference evidence="2" key="1">
    <citation type="submission" date="2019-06" db="EMBL/GenBank/DDBJ databases">
        <authorList>
            <person name="Zheng W."/>
        </authorList>
    </citation>
    <scope>NUCLEOTIDE SEQUENCE</scope>
    <source>
        <strain evidence="2">QDHG01</strain>
    </source>
</reference>
<gene>
    <name evidence="2" type="ORF">FGO68_gene8669</name>
</gene>
<dbReference type="Proteomes" id="UP000785679">
    <property type="component" value="Unassembled WGS sequence"/>
</dbReference>
<dbReference type="AlphaFoldDB" id="A0A8J8NVX1"/>
<protein>
    <submittedName>
        <fullName evidence="2">Uncharacterized protein</fullName>
    </submittedName>
</protein>
<dbReference type="EMBL" id="RRYP01006248">
    <property type="protein sequence ID" value="TNV81360.1"/>
    <property type="molecule type" value="Genomic_DNA"/>
</dbReference>
<dbReference type="OrthoDB" id="293872at2759"/>
<evidence type="ECO:0000313" key="3">
    <source>
        <dbReference type="Proteomes" id="UP000785679"/>
    </source>
</evidence>
<comment type="caution">
    <text evidence="2">The sequence shown here is derived from an EMBL/GenBank/DDBJ whole genome shotgun (WGS) entry which is preliminary data.</text>
</comment>